<accession>A0AA46YJR0</accession>
<organism evidence="1 2">
    <name type="scientific">Methanophagales virus PBV082</name>
    <dbReference type="NCBI Taxonomy" id="3071307"/>
    <lineage>
        <taxon>Viruses</taxon>
        <taxon>Viruses incertae sedis</taxon>
        <taxon>Itzamnaviridae</taxon>
        <taxon>Pletoitzamnavirus</taxon>
        <taxon>Pletoitzamnavirus pescaderoense</taxon>
    </lineage>
</organism>
<dbReference type="EMBL" id="OP413839">
    <property type="protein sequence ID" value="UYL64954.1"/>
    <property type="molecule type" value="Genomic_DNA"/>
</dbReference>
<gene>
    <name evidence="1" type="ORF">EJNHJLOP_00065</name>
</gene>
<reference evidence="1 2" key="1">
    <citation type="submission" date="2022-09" db="EMBL/GenBank/DDBJ databases">
        <title>Evolutionary Diversification of Methanotrophic Ca. Methanophagales (ANME-1) and Their Expansive Virome.</title>
        <authorList>
            <person name="Laso-Perez R."/>
            <person name="Wu F."/>
            <person name="Cremiere A."/>
            <person name="Speth D.R."/>
            <person name="Magyar J.S."/>
            <person name="Krupovic M."/>
            <person name="Orphan V.J."/>
        </authorList>
    </citation>
    <scope>NUCLEOTIDE SEQUENCE [LARGE SCALE GENOMIC DNA]</scope>
    <source>
        <strain evidence="1">PBV082</strain>
    </source>
</reference>
<evidence type="ECO:0000313" key="1">
    <source>
        <dbReference type="EMBL" id="UYL64954.1"/>
    </source>
</evidence>
<protein>
    <submittedName>
        <fullName evidence="1">Uncharacterized protein</fullName>
    </submittedName>
</protein>
<name>A0AA46YJR0_9VIRU</name>
<proteinExistence type="predicted"/>
<dbReference type="Proteomes" id="UP001156272">
    <property type="component" value="Segment"/>
</dbReference>
<sequence length="114" mass="13087">MRCEICGVELDIEHDTKFGYITFFCPNCSIRKQMEWIKVAKKSRSAYITATLHSLERYEYVYLSAVGGERITKMFWCVHTITVQGIAEISNTTVRRLNGGAVEVGVVLHRRKVK</sequence>
<keyword evidence="2" id="KW-1185">Reference proteome</keyword>
<evidence type="ECO:0000313" key="2">
    <source>
        <dbReference type="Proteomes" id="UP001156272"/>
    </source>
</evidence>